<accession>A0A244CRB5</accession>
<dbReference type="EMBL" id="MWPV01000002">
    <property type="protein sequence ID" value="OUL58026.1"/>
    <property type="molecule type" value="Genomic_DNA"/>
</dbReference>
<dbReference type="RefSeq" id="WP_176365147.1">
    <property type="nucleotide sequence ID" value="NZ_MWPV01000002.1"/>
</dbReference>
<protein>
    <recommendedName>
        <fullName evidence="4">DUF1566 domain-containing protein</fullName>
    </recommendedName>
</protein>
<dbReference type="AlphaFoldDB" id="A0A244CRB5"/>
<keyword evidence="3" id="KW-1185">Reference proteome</keyword>
<evidence type="ECO:0000256" key="1">
    <source>
        <dbReference type="SAM" id="SignalP"/>
    </source>
</evidence>
<evidence type="ECO:0000313" key="2">
    <source>
        <dbReference type="EMBL" id="OUL58026.1"/>
    </source>
</evidence>
<keyword evidence="1" id="KW-0732">Signal</keyword>
<gene>
    <name evidence="2" type="ORF">B1199_06615</name>
</gene>
<dbReference type="Pfam" id="PF19454">
    <property type="entry name" value="DUF5992"/>
    <property type="match status" value="1"/>
</dbReference>
<organism evidence="2 3">
    <name type="scientific">Pseudoalteromonas ulvae</name>
    <dbReference type="NCBI Taxonomy" id="107327"/>
    <lineage>
        <taxon>Bacteria</taxon>
        <taxon>Pseudomonadati</taxon>
        <taxon>Pseudomonadota</taxon>
        <taxon>Gammaproteobacteria</taxon>
        <taxon>Alteromonadales</taxon>
        <taxon>Pseudoalteromonadaceae</taxon>
        <taxon>Pseudoalteromonas</taxon>
    </lineage>
</organism>
<proteinExistence type="predicted"/>
<dbReference type="Proteomes" id="UP000194841">
    <property type="component" value="Unassembled WGS sequence"/>
</dbReference>
<reference evidence="2 3" key="1">
    <citation type="submission" date="2017-02" db="EMBL/GenBank/DDBJ databases">
        <title>Pseudoalteromonas ulvae TC14 Genome.</title>
        <authorList>
            <person name="Molmeret M."/>
        </authorList>
    </citation>
    <scope>NUCLEOTIDE SEQUENCE [LARGE SCALE GENOMIC DNA]</scope>
    <source>
        <strain evidence="2">TC14</strain>
    </source>
</reference>
<feature type="signal peptide" evidence="1">
    <location>
        <begin position="1"/>
        <end position="18"/>
    </location>
</feature>
<name>A0A244CRB5_PSEDV</name>
<evidence type="ECO:0000313" key="3">
    <source>
        <dbReference type="Proteomes" id="UP000194841"/>
    </source>
</evidence>
<comment type="caution">
    <text evidence="2">The sequence shown here is derived from an EMBL/GenBank/DDBJ whole genome shotgun (WGS) entry which is preliminary data.</text>
</comment>
<feature type="chain" id="PRO_5013167987" description="DUF1566 domain-containing protein" evidence="1">
    <location>
        <begin position="19"/>
        <end position="262"/>
    </location>
</feature>
<dbReference type="InterPro" id="IPR046034">
    <property type="entry name" value="DUF5992"/>
</dbReference>
<sequence length="262" mass="27920">MKYLLAIMISAIPTICQAGYIVKNAVITELANTNWNSDSFTVGVNGGEGVCADSTITFKTTAAGDIGTFNRAFSTALLAIEMGQSVSIYNYQGNGCHDAAYIRIDSPVTSYQVGDKGPAGGVVFYVTNNGTRGLEASQYILGPSAWGCSNAKNNTLSSIGEGKNNTLQIIELCGSNNIAAAANLYQFGGYSDWYLPSLDELLELKNSNVGGCFSRESNLWSSSALRDTVIDAAYAQINLRGTFLTAQTTLSELHYACPIRSF</sequence>
<evidence type="ECO:0008006" key="4">
    <source>
        <dbReference type="Google" id="ProtNLM"/>
    </source>
</evidence>